<dbReference type="EMBL" id="JABBWK010000005">
    <property type="protein sequence ID" value="KAG1906110.1"/>
    <property type="molecule type" value="Genomic_DNA"/>
</dbReference>
<organism evidence="2 3">
    <name type="scientific">Suillus fuscotomentosus</name>
    <dbReference type="NCBI Taxonomy" id="1912939"/>
    <lineage>
        <taxon>Eukaryota</taxon>
        <taxon>Fungi</taxon>
        <taxon>Dikarya</taxon>
        <taxon>Basidiomycota</taxon>
        <taxon>Agaricomycotina</taxon>
        <taxon>Agaricomycetes</taxon>
        <taxon>Agaricomycetidae</taxon>
        <taxon>Boletales</taxon>
        <taxon>Suillineae</taxon>
        <taxon>Suillaceae</taxon>
        <taxon>Suillus</taxon>
    </lineage>
</organism>
<accession>A0AAD4EH99</accession>
<keyword evidence="3" id="KW-1185">Reference proteome</keyword>
<dbReference type="GeneID" id="64670830"/>
<proteinExistence type="predicted"/>
<gene>
    <name evidence="2" type="ORF">F5891DRAFT_975565</name>
</gene>
<dbReference type="AlphaFoldDB" id="A0AAD4EH99"/>
<dbReference type="RefSeq" id="XP_041231685.1">
    <property type="nucleotide sequence ID" value="XM_041376532.1"/>
</dbReference>
<evidence type="ECO:0000313" key="3">
    <source>
        <dbReference type="Proteomes" id="UP001195769"/>
    </source>
</evidence>
<dbReference type="Pfam" id="PF20231">
    <property type="entry name" value="DUF6589"/>
    <property type="match status" value="1"/>
</dbReference>
<protein>
    <recommendedName>
        <fullName evidence="1">DUF6589 domain-containing protein</fullName>
    </recommendedName>
</protein>
<dbReference type="InterPro" id="IPR046496">
    <property type="entry name" value="DUF6589"/>
</dbReference>
<comment type="caution">
    <text evidence="2">The sequence shown here is derived from an EMBL/GenBank/DDBJ whole genome shotgun (WGS) entry which is preliminary data.</text>
</comment>
<evidence type="ECO:0000313" key="2">
    <source>
        <dbReference type="EMBL" id="KAG1906110.1"/>
    </source>
</evidence>
<sequence length="416" mass="46766">MHTPQRVIETLLRMGVSVSVHAINAAITSLSAESRHAIQALGQTLLAAYAYDNFDVDLKKTVHTHGVTCEDLQCSSTLWENFPLNPHVNASTALKDRWKDLLNLHSDPLDATGLSHQDCFNSWKMLSDLVNFGPPYFHQFKNQLCNPGTVEAIPVIKTPILAVRVMHVCNSTVSDNICSVVELLQQGGIEDPVEIDDPDTDMLNMSEYVILFHGDLGTGEHLLAAQQRGAIEATRWKRFQHVIFIPSLFHLKMASADAIWRIFLQPISAWDDDSVLMQDIGMLRPKETGIYGSKPVEAKKHNSLHTDLDAFTASEPSFDDLKTMADQLAHNYIANHRTSKISGIRNTKSWYDESQTFVTKYEDTRLTRKLHNVAVSADMDMLRMPAFAIFLRLRTSPAVMCRCGWRCLQMLSASRC</sequence>
<reference evidence="2" key="1">
    <citation type="journal article" date="2020" name="New Phytol.">
        <title>Comparative genomics reveals dynamic genome evolution in host specialist ectomycorrhizal fungi.</title>
        <authorList>
            <person name="Lofgren L.A."/>
            <person name="Nguyen N.H."/>
            <person name="Vilgalys R."/>
            <person name="Ruytinx J."/>
            <person name="Liao H.L."/>
            <person name="Branco S."/>
            <person name="Kuo A."/>
            <person name="LaButti K."/>
            <person name="Lipzen A."/>
            <person name="Andreopoulos W."/>
            <person name="Pangilinan J."/>
            <person name="Riley R."/>
            <person name="Hundley H."/>
            <person name="Na H."/>
            <person name="Barry K."/>
            <person name="Grigoriev I.V."/>
            <person name="Stajich J.E."/>
            <person name="Kennedy P.G."/>
        </authorList>
    </citation>
    <scope>NUCLEOTIDE SEQUENCE</scope>
    <source>
        <strain evidence="2">FC203</strain>
    </source>
</reference>
<feature type="domain" description="DUF6589" evidence="1">
    <location>
        <begin position="109"/>
        <end position="339"/>
    </location>
</feature>
<name>A0AAD4EH99_9AGAM</name>
<evidence type="ECO:0000259" key="1">
    <source>
        <dbReference type="Pfam" id="PF20231"/>
    </source>
</evidence>
<dbReference type="Proteomes" id="UP001195769">
    <property type="component" value="Unassembled WGS sequence"/>
</dbReference>